<gene>
    <name evidence="1" type="ORF">PN838_11340</name>
</gene>
<sequence length="53" mass="6418">MKNNIDETIFVNYIEILLLNDKKTLANRQIKRYELSSNKEKQRLQSLMTQYNI</sequence>
<evidence type="ECO:0000313" key="1">
    <source>
        <dbReference type="EMBL" id="MDC2889255.1"/>
    </source>
</evidence>
<name>A0ABT5FCJ2_9GAMM</name>
<protein>
    <submittedName>
        <fullName evidence="1">Uncharacterized protein</fullName>
    </submittedName>
</protein>
<comment type="caution">
    <text evidence="1">The sequence shown here is derived from an EMBL/GenBank/DDBJ whole genome shotgun (WGS) entry which is preliminary data.</text>
</comment>
<keyword evidence="2" id="KW-1185">Reference proteome</keyword>
<proteinExistence type="predicted"/>
<accession>A0ABT5FCJ2</accession>
<dbReference type="Proteomes" id="UP001528411">
    <property type="component" value="Unassembled WGS sequence"/>
</dbReference>
<organism evidence="1 2">
    <name type="scientific">Psychrosphaera algicola</name>
    <dbReference type="NCBI Taxonomy" id="3023714"/>
    <lineage>
        <taxon>Bacteria</taxon>
        <taxon>Pseudomonadati</taxon>
        <taxon>Pseudomonadota</taxon>
        <taxon>Gammaproteobacteria</taxon>
        <taxon>Alteromonadales</taxon>
        <taxon>Pseudoalteromonadaceae</taxon>
        <taxon>Psychrosphaera</taxon>
    </lineage>
</organism>
<evidence type="ECO:0000313" key="2">
    <source>
        <dbReference type="Proteomes" id="UP001528411"/>
    </source>
</evidence>
<dbReference type="RefSeq" id="WP_272180730.1">
    <property type="nucleotide sequence ID" value="NZ_JAQOMS010000002.1"/>
</dbReference>
<reference evidence="1 2" key="1">
    <citation type="submission" date="2023-01" db="EMBL/GenBank/DDBJ databases">
        <title>Psychrosphaera sp. nov., isolated from marine algae.</title>
        <authorList>
            <person name="Bayburt H."/>
            <person name="Choi B.J."/>
            <person name="Kim J.M."/>
            <person name="Choi D.G."/>
            <person name="Jeon C.O."/>
        </authorList>
    </citation>
    <scope>NUCLEOTIDE SEQUENCE [LARGE SCALE GENOMIC DNA]</scope>
    <source>
        <strain evidence="1 2">G1-22</strain>
    </source>
</reference>
<dbReference type="EMBL" id="JAQOMS010000002">
    <property type="protein sequence ID" value="MDC2889255.1"/>
    <property type="molecule type" value="Genomic_DNA"/>
</dbReference>